<dbReference type="SUPFAM" id="SSF56935">
    <property type="entry name" value="Porins"/>
    <property type="match status" value="1"/>
</dbReference>
<dbReference type="Gene3D" id="2.60.40.1120">
    <property type="entry name" value="Carboxypeptidase-like, regulatory domain"/>
    <property type="match status" value="1"/>
</dbReference>
<evidence type="ECO:0000313" key="3">
    <source>
        <dbReference type="EMBL" id="ORL46457.1"/>
    </source>
</evidence>
<dbReference type="EMBL" id="ARYN01000004">
    <property type="protein sequence ID" value="ORL46457.1"/>
    <property type="molecule type" value="Genomic_DNA"/>
</dbReference>
<keyword evidence="3" id="KW-0675">Receptor</keyword>
<evidence type="ECO:0000256" key="1">
    <source>
        <dbReference type="ARBA" id="ARBA00022729"/>
    </source>
</evidence>
<dbReference type="STRING" id="1185767.IIF7_05417"/>
<dbReference type="Pfam" id="PF13715">
    <property type="entry name" value="CarbopepD_reg_2"/>
    <property type="match status" value="1"/>
</dbReference>
<reference evidence="3 4" key="1">
    <citation type="submission" date="2013-04" db="EMBL/GenBank/DDBJ databases">
        <title>Zunongwangia sp. 22II14-10F7 Genome Sequencing.</title>
        <authorList>
            <person name="Lai Q."/>
            <person name="Shao Z."/>
        </authorList>
    </citation>
    <scope>NUCLEOTIDE SEQUENCE [LARGE SCALE GENOMIC DNA]</scope>
    <source>
        <strain evidence="3 4">22II14-10F7</strain>
    </source>
</reference>
<dbReference type="GO" id="GO:0009279">
    <property type="term" value="C:cell outer membrane"/>
    <property type="evidence" value="ECO:0007669"/>
    <property type="project" value="TreeGrafter"/>
</dbReference>
<dbReference type="PANTHER" id="PTHR30069:SF29">
    <property type="entry name" value="HEMOGLOBIN AND HEMOGLOBIN-HAPTOGLOBIN-BINDING PROTEIN 1-RELATED"/>
    <property type="match status" value="1"/>
</dbReference>
<comment type="caution">
    <text evidence="3">The sequence shown here is derived from an EMBL/GenBank/DDBJ whole genome shotgun (WGS) entry which is preliminary data.</text>
</comment>
<gene>
    <name evidence="3" type="ORF">IIF7_05417</name>
</gene>
<evidence type="ECO:0000313" key="4">
    <source>
        <dbReference type="Proteomes" id="UP000192746"/>
    </source>
</evidence>
<dbReference type="AlphaFoldDB" id="A0A1Y1T5X8"/>
<protein>
    <submittedName>
        <fullName evidence="3">TonB-dependent outer membrane receptorprecursor</fullName>
    </submittedName>
</protein>
<dbReference type="Proteomes" id="UP000192746">
    <property type="component" value="Unassembled WGS sequence"/>
</dbReference>
<dbReference type="PANTHER" id="PTHR30069">
    <property type="entry name" value="TONB-DEPENDENT OUTER MEMBRANE RECEPTOR"/>
    <property type="match status" value="1"/>
</dbReference>
<dbReference type="InterPro" id="IPR037066">
    <property type="entry name" value="Plug_dom_sf"/>
</dbReference>
<dbReference type="GO" id="GO:0044718">
    <property type="term" value="P:siderophore transmembrane transport"/>
    <property type="evidence" value="ECO:0007669"/>
    <property type="project" value="TreeGrafter"/>
</dbReference>
<sequence length="390" mass="44020">MRLVLVVLFAFLFTTSSAQEITGKIIENQQQSPLAFAEVVLKPITSGELTGTVTDENGNFSINISPGEYILEISYVGNKLYTKKINVKTSNLDLETISVKNSQQLDEVILTARKKLIERKIDRLVFNVANSSKASQGDVIEVLKITPSIRVENDEITMIGKGSMRVMINEQMLQLTGMDLINYLQSIDSESIKSVEVISNPPARYEAEGNSGLINIVLKKSKNDSWNAQLKGTFIQRTKPNYRTSANFNYNKDKLTFSGRLGFIKHQILLQEDLNTRYREETSAIKTPVDIDLEGQVASAEIGYEINQNWQIGGQYFFNTTRADILTRPETRISRENDEDVTIITNGQEPQHPRLHKVNLNSQINLDTLGKRVIINLDYLNNHNEGHKIL</sequence>
<keyword evidence="1 2" id="KW-0732">Signal</keyword>
<dbReference type="SUPFAM" id="SSF49464">
    <property type="entry name" value="Carboxypeptidase regulatory domain-like"/>
    <property type="match status" value="1"/>
</dbReference>
<dbReference type="OrthoDB" id="8764943at2"/>
<dbReference type="InterPro" id="IPR039426">
    <property type="entry name" value="TonB-dep_rcpt-like"/>
</dbReference>
<accession>A0A1Y1T5X8</accession>
<feature type="chain" id="PRO_5012779087" evidence="2">
    <location>
        <begin position="19"/>
        <end position="390"/>
    </location>
</feature>
<name>A0A1Y1T5X8_9FLAO</name>
<dbReference type="InterPro" id="IPR008969">
    <property type="entry name" value="CarboxyPept-like_regulatory"/>
</dbReference>
<keyword evidence="4" id="KW-1185">Reference proteome</keyword>
<dbReference type="Gene3D" id="2.170.130.10">
    <property type="entry name" value="TonB-dependent receptor, plug domain"/>
    <property type="match status" value="1"/>
</dbReference>
<dbReference type="GO" id="GO:0015344">
    <property type="term" value="F:siderophore uptake transmembrane transporter activity"/>
    <property type="evidence" value="ECO:0007669"/>
    <property type="project" value="TreeGrafter"/>
</dbReference>
<feature type="signal peptide" evidence="2">
    <location>
        <begin position="1"/>
        <end position="18"/>
    </location>
</feature>
<organism evidence="3 4">
    <name type="scientific">Zunongwangia atlantica 22II14-10F7</name>
    <dbReference type="NCBI Taxonomy" id="1185767"/>
    <lineage>
        <taxon>Bacteria</taxon>
        <taxon>Pseudomonadati</taxon>
        <taxon>Bacteroidota</taxon>
        <taxon>Flavobacteriia</taxon>
        <taxon>Flavobacteriales</taxon>
        <taxon>Flavobacteriaceae</taxon>
        <taxon>Zunongwangia</taxon>
    </lineage>
</organism>
<dbReference type="RefSeq" id="WP_084840662.1">
    <property type="nucleotide sequence ID" value="NZ_ARYN01000004.1"/>
</dbReference>
<proteinExistence type="predicted"/>
<evidence type="ECO:0000256" key="2">
    <source>
        <dbReference type="SAM" id="SignalP"/>
    </source>
</evidence>